<keyword evidence="5" id="KW-0675">Receptor</keyword>
<keyword evidence="7" id="KW-0732">Signal</keyword>
<accession>A0A8C4JPJ1</accession>
<dbReference type="InterPro" id="IPR007110">
    <property type="entry name" value="Ig-like_dom"/>
</dbReference>
<reference evidence="9" key="2">
    <citation type="submission" date="2025-09" db="UniProtKB">
        <authorList>
            <consortium name="Ensembl"/>
        </authorList>
    </citation>
    <scope>IDENTIFICATION</scope>
</reference>
<comment type="subcellular location">
    <subcellularLocation>
        <location evidence="1">Membrane</location>
    </subcellularLocation>
</comment>
<evidence type="ECO:0000256" key="1">
    <source>
        <dbReference type="ARBA" id="ARBA00004370"/>
    </source>
</evidence>
<evidence type="ECO:0000313" key="9">
    <source>
        <dbReference type="Ensembl" id="ENSDNVP00000011552.1"/>
    </source>
</evidence>
<evidence type="ECO:0000256" key="3">
    <source>
        <dbReference type="ARBA" id="ARBA00022989"/>
    </source>
</evidence>
<keyword evidence="6" id="KW-0393">Immunoglobulin domain</keyword>
<evidence type="ECO:0000256" key="4">
    <source>
        <dbReference type="ARBA" id="ARBA00023136"/>
    </source>
</evidence>
<dbReference type="Ensembl" id="ENSDNVT00000013921.1">
    <property type="protein sequence ID" value="ENSDNVP00000011552.1"/>
    <property type="gene ID" value="ENSDNVG00000008143.1"/>
</dbReference>
<reference evidence="9" key="1">
    <citation type="submission" date="2025-08" db="UniProtKB">
        <authorList>
            <consortium name="Ensembl"/>
        </authorList>
    </citation>
    <scope>IDENTIFICATION</scope>
</reference>
<dbReference type="SUPFAM" id="SSF48726">
    <property type="entry name" value="Immunoglobulin"/>
    <property type="match status" value="1"/>
</dbReference>
<keyword evidence="3" id="KW-1133">Transmembrane helix</keyword>
<keyword evidence="4" id="KW-0472">Membrane</keyword>
<dbReference type="GO" id="GO:0016020">
    <property type="term" value="C:membrane"/>
    <property type="evidence" value="ECO:0007669"/>
    <property type="project" value="UniProtKB-SubCell"/>
</dbReference>
<feature type="chain" id="PRO_5034752070" description="Ig-like domain-containing protein" evidence="7">
    <location>
        <begin position="26"/>
        <end position="141"/>
    </location>
</feature>
<organism evidence="9 10">
    <name type="scientific">Dromaius novaehollandiae</name>
    <name type="common">Emu</name>
    <dbReference type="NCBI Taxonomy" id="8790"/>
    <lineage>
        <taxon>Eukaryota</taxon>
        <taxon>Metazoa</taxon>
        <taxon>Chordata</taxon>
        <taxon>Craniata</taxon>
        <taxon>Vertebrata</taxon>
        <taxon>Euteleostomi</taxon>
        <taxon>Archelosauria</taxon>
        <taxon>Archosauria</taxon>
        <taxon>Dinosauria</taxon>
        <taxon>Saurischia</taxon>
        <taxon>Theropoda</taxon>
        <taxon>Coelurosauria</taxon>
        <taxon>Aves</taxon>
        <taxon>Palaeognathae</taxon>
        <taxon>Casuariiformes</taxon>
        <taxon>Dromaiidae</taxon>
        <taxon>Dromaius</taxon>
    </lineage>
</organism>
<dbReference type="PROSITE" id="PS50835">
    <property type="entry name" value="IG_LIKE"/>
    <property type="match status" value="1"/>
</dbReference>
<dbReference type="InterPro" id="IPR036179">
    <property type="entry name" value="Ig-like_dom_sf"/>
</dbReference>
<evidence type="ECO:0000256" key="2">
    <source>
        <dbReference type="ARBA" id="ARBA00022692"/>
    </source>
</evidence>
<dbReference type="SMART" id="SM00406">
    <property type="entry name" value="IGv"/>
    <property type="match status" value="1"/>
</dbReference>
<proteinExistence type="predicted"/>
<dbReference type="Proteomes" id="UP000694423">
    <property type="component" value="Unplaced"/>
</dbReference>
<dbReference type="Gene3D" id="2.60.40.10">
    <property type="entry name" value="Immunoglobulins"/>
    <property type="match status" value="1"/>
</dbReference>
<dbReference type="PANTHER" id="PTHR19256:SF65">
    <property type="entry name" value="T CELL RECEPTOR GAMMA CONSTANT 1-RELATED"/>
    <property type="match status" value="1"/>
</dbReference>
<sequence length="141" mass="16026">MLLLPVLALASAWSCMSLFSQRGKAQVLLKQQQTSVTKGKTKTAQIDCIAEGIDDFQNAYIHWYHHIPSKGPKRLLYIKSAQEISYDEDSYRSKYLPTKKEKNVCTLSVTGIDLSDEGTYYCAYWESHRISRPLKACAKSQ</sequence>
<evidence type="ECO:0000256" key="6">
    <source>
        <dbReference type="ARBA" id="ARBA00023319"/>
    </source>
</evidence>
<name>A0A8C4JPJ1_DRONO</name>
<dbReference type="PANTHER" id="PTHR19256">
    <property type="entry name" value="T-CELL RECEPTOR GAMMA CHAIN"/>
    <property type="match status" value="1"/>
</dbReference>
<keyword evidence="2" id="KW-0812">Transmembrane</keyword>
<feature type="signal peptide" evidence="7">
    <location>
        <begin position="1"/>
        <end position="25"/>
    </location>
</feature>
<evidence type="ECO:0000256" key="5">
    <source>
        <dbReference type="ARBA" id="ARBA00023170"/>
    </source>
</evidence>
<evidence type="ECO:0000313" key="10">
    <source>
        <dbReference type="Proteomes" id="UP000694423"/>
    </source>
</evidence>
<evidence type="ECO:0000256" key="7">
    <source>
        <dbReference type="SAM" id="SignalP"/>
    </source>
</evidence>
<dbReference type="AlphaFoldDB" id="A0A8C4JPJ1"/>
<dbReference type="InterPro" id="IPR013106">
    <property type="entry name" value="Ig_V-set"/>
</dbReference>
<evidence type="ECO:0000259" key="8">
    <source>
        <dbReference type="PROSITE" id="PS50835"/>
    </source>
</evidence>
<keyword evidence="10" id="KW-1185">Reference proteome</keyword>
<feature type="domain" description="Ig-like" evidence="8">
    <location>
        <begin position="5"/>
        <end position="122"/>
    </location>
</feature>
<dbReference type="Pfam" id="PF07686">
    <property type="entry name" value="V-set"/>
    <property type="match status" value="1"/>
</dbReference>
<dbReference type="InterPro" id="IPR051117">
    <property type="entry name" value="TRG_var/const_region"/>
</dbReference>
<dbReference type="InterPro" id="IPR013783">
    <property type="entry name" value="Ig-like_fold"/>
</dbReference>
<protein>
    <recommendedName>
        <fullName evidence="8">Ig-like domain-containing protein</fullName>
    </recommendedName>
</protein>